<evidence type="ECO:0000259" key="9">
    <source>
        <dbReference type="PROSITE" id="PS50126"/>
    </source>
</evidence>
<protein>
    <recommendedName>
        <fullName evidence="7">Ribonuclease R</fullName>
        <shortName evidence="7">RNase R</shortName>
        <ecNumber evidence="7">3.1.13.1</ecNumber>
    </recommendedName>
</protein>
<dbReference type="NCBIfam" id="TIGR00358">
    <property type="entry name" value="3_prime_RNase"/>
    <property type="match status" value="1"/>
</dbReference>
<dbReference type="GO" id="GO:0003723">
    <property type="term" value="F:RNA binding"/>
    <property type="evidence" value="ECO:0007669"/>
    <property type="project" value="UniProtKB-UniRule"/>
</dbReference>
<evidence type="ECO:0000256" key="1">
    <source>
        <dbReference type="ARBA" id="ARBA00001849"/>
    </source>
</evidence>
<dbReference type="PROSITE" id="PS01175">
    <property type="entry name" value="RIBONUCLEASE_II"/>
    <property type="match status" value="1"/>
</dbReference>
<dbReference type="HAMAP" id="MF_01895">
    <property type="entry name" value="RNase_R"/>
    <property type="match status" value="1"/>
</dbReference>
<dbReference type="Gene3D" id="2.40.50.140">
    <property type="entry name" value="Nucleic acid-binding proteins"/>
    <property type="match status" value="1"/>
</dbReference>
<evidence type="ECO:0000256" key="7">
    <source>
        <dbReference type="HAMAP-Rule" id="MF_01895"/>
    </source>
</evidence>
<dbReference type="InterPro" id="IPR012340">
    <property type="entry name" value="NA-bd_OB-fold"/>
</dbReference>
<dbReference type="Proteomes" id="UP000595362">
    <property type="component" value="Chromosome"/>
</dbReference>
<comment type="catalytic activity">
    <reaction evidence="1 7">
        <text>Exonucleolytic cleavage in the 3'- to 5'-direction to yield nucleoside 5'-phosphates.</text>
        <dbReference type="EC" id="3.1.13.1"/>
    </reaction>
</comment>
<feature type="region of interest" description="Disordered" evidence="8">
    <location>
        <begin position="1"/>
        <end position="35"/>
    </location>
</feature>
<keyword evidence="4 7" id="KW-0378">Hydrolase</keyword>
<feature type="compositionally biased region" description="Basic residues" evidence="8">
    <location>
        <begin position="619"/>
        <end position="630"/>
    </location>
</feature>
<evidence type="ECO:0000256" key="3">
    <source>
        <dbReference type="ARBA" id="ARBA00022722"/>
    </source>
</evidence>
<proteinExistence type="inferred from homology"/>
<dbReference type="SUPFAM" id="SSF50249">
    <property type="entry name" value="Nucleic acid-binding proteins"/>
    <property type="match status" value="2"/>
</dbReference>
<dbReference type="InterPro" id="IPR050180">
    <property type="entry name" value="RNR_Ribonuclease"/>
</dbReference>
<keyword evidence="6 7" id="KW-0694">RNA-binding</keyword>
<dbReference type="PANTHER" id="PTHR23355:SF9">
    <property type="entry name" value="DIS3-LIKE EXONUCLEASE 2"/>
    <property type="match status" value="1"/>
</dbReference>
<comment type="subcellular location">
    <subcellularLocation>
        <location evidence="7">Cytoplasm</location>
    </subcellularLocation>
</comment>
<evidence type="ECO:0000256" key="6">
    <source>
        <dbReference type="ARBA" id="ARBA00022884"/>
    </source>
</evidence>
<evidence type="ECO:0000256" key="2">
    <source>
        <dbReference type="ARBA" id="ARBA00022490"/>
    </source>
</evidence>
<dbReference type="InterPro" id="IPR022966">
    <property type="entry name" value="RNase_II/R_CS"/>
</dbReference>
<dbReference type="GO" id="GO:0008859">
    <property type="term" value="F:exoribonuclease II activity"/>
    <property type="evidence" value="ECO:0007669"/>
    <property type="project" value="UniProtKB-UniRule"/>
</dbReference>
<dbReference type="EMBL" id="CP066681">
    <property type="protein sequence ID" value="QQG37305.1"/>
    <property type="molecule type" value="Genomic_DNA"/>
</dbReference>
<dbReference type="PROSITE" id="PS50126">
    <property type="entry name" value="S1"/>
    <property type="match status" value="1"/>
</dbReference>
<dbReference type="AlphaFoldDB" id="A0A7T5R4G9"/>
<feature type="region of interest" description="Disordered" evidence="8">
    <location>
        <begin position="605"/>
        <end position="630"/>
    </location>
</feature>
<feature type="domain" description="S1 motif" evidence="9">
    <location>
        <begin position="523"/>
        <end position="602"/>
    </location>
</feature>
<dbReference type="InterPro" id="IPR001900">
    <property type="entry name" value="RNase_II/R"/>
</dbReference>
<evidence type="ECO:0000313" key="10">
    <source>
        <dbReference type="EMBL" id="QQG37305.1"/>
    </source>
</evidence>
<evidence type="ECO:0000256" key="8">
    <source>
        <dbReference type="SAM" id="MobiDB-lite"/>
    </source>
</evidence>
<dbReference type="GO" id="GO:0005829">
    <property type="term" value="C:cytosol"/>
    <property type="evidence" value="ECO:0007669"/>
    <property type="project" value="TreeGrafter"/>
</dbReference>
<evidence type="ECO:0000313" key="11">
    <source>
        <dbReference type="Proteomes" id="UP000595362"/>
    </source>
</evidence>
<organism evidence="10 11">
    <name type="scientific">Micavibrio aeruginosavorus</name>
    <dbReference type="NCBI Taxonomy" id="349221"/>
    <lineage>
        <taxon>Bacteria</taxon>
        <taxon>Pseudomonadati</taxon>
        <taxon>Bdellovibrionota</taxon>
        <taxon>Bdellovibrionia</taxon>
        <taxon>Bdellovibrionales</taxon>
        <taxon>Pseudobdellovibrionaceae</taxon>
        <taxon>Micavibrio</taxon>
    </lineage>
</organism>
<dbReference type="InterPro" id="IPR003029">
    <property type="entry name" value="S1_domain"/>
</dbReference>
<dbReference type="EC" id="3.1.13.1" evidence="7"/>
<dbReference type="PANTHER" id="PTHR23355">
    <property type="entry name" value="RIBONUCLEASE"/>
    <property type="match status" value="1"/>
</dbReference>
<keyword evidence="5 7" id="KW-0269">Exonuclease</keyword>
<dbReference type="InterPro" id="IPR004476">
    <property type="entry name" value="RNase_II/RNase_R"/>
</dbReference>
<gene>
    <name evidence="7" type="primary">rnr</name>
    <name evidence="10" type="ORF">HYS17_05970</name>
</gene>
<keyword evidence="2 7" id="KW-0963">Cytoplasm</keyword>
<reference evidence="10 11" key="1">
    <citation type="submission" date="2020-07" db="EMBL/GenBank/DDBJ databases">
        <title>Huge and variable diversity of episymbiotic CPR bacteria and DPANN archaea in groundwater ecosystems.</title>
        <authorList>
            <person name="He C.Y."/>
            <person name="Keren R."/>
            <person name="Whittaker M."/>
            <person name="Farag I.F."/>
            <person name="Doudna J."/>
            <person name="Cate J.H.D."/>
            <person name="Banfield J.F."/>
        </authorList>
    </citation>
    <scope>NUCLEOTIDE SEQUENCE [LARGE SCALE GENOMIC DNA]</scope>
    <source>
        <strain evidence="10">NC_groundwater_70_Ag_B-0.1um_54_66</strain>
    </source>
</reference>
<dbReference type="Pfam" id="PF00773">
    <property type="entry name" value="RNB"/>
    <property type="match status" value="1"/>
</dbReference>
<comment type="function">
    <text evidence="7">3'-5' exoribonuclease that releases 5'-nucleoside monophosphates and is involved in maturation of structured RNAs.</text>
</comment>
<evidence type="ECO:0000256" key="5">
    <source>
        <dbReference type="ARBA" id="ARBA00022839"/>
    </source>
</evidence>
<dbReference type="InterPro" id="IPR011805">
    <property type="entry name" value="RNase_R"/>
</dbReference>
<sequence length="630" mass="67893">MGRQNHRKNHGQSHHNHKGTAGHRGRGAAAKPAAGPVKVPDALVGVIGRDLSGRLVLNPCSKRDRQIYALDAAGMAGLGEGDIVLAKQGSQFLRNMPQAHAEKKLGHASDPGILSLISAHEKGLRTAFSQAALDETQGMTVPALQGRTDLRQVPLVTIDGADARDFDDAVFAEPTKDGYHLIVAIADVSWYVRPGTALDDEAYQRGNSTYFPDRVLPMLPEKLSNELCSLKPHEDRACIAAHLWIDSAGQLQKYSFERALMKSAARLTYDQVQAAKDGRPDAVTAPLMQDVIEPLYAAYDMLRKARDDRGAMKMDSREYKAIVDRNTGAVSGIARRSSADSHKLIEEFMILANVAAASALEAKNAPCVYRVHDKPVSAEKIEDLRTYLATMGINLPAGDADDPEFFNTTLDAASQTPYLAIVQDAILRVQAKAVYKTDNNGHFGLALERYAHFTSPIRRYADLLVHRSLVDQGGLGAGGLNAAQRQNLSKMAEHVSNTELASQYAERVSNDRFASAYLESSTGCKFSGTIQSVTAAGLFVQFNDIGAVGLVPLGALPKDRYRVDESTRSIVGARRVYRAGAAMDVCVVEADALKGALLLEPANGNSADFPGLSSGGSGRKARRGHSRSPD</sequence>
<name>A0A7T5R4G9_9BACT</name>
<feature type="compositionally biased region" description="Basic residues" evidence="8">
    <location>
        <begin position="1"/>
        <end position="26"/>
    </location>
</feature>
<keyword evidence="3 7" id="KW-0540">Nuclease</keyword>
<dbReference type="GO" id="GO:0006402">
    <property type="term" value="P:mRNA catabolic process"/>
    <property type="evidence" value="ECO:0007669"/>
    <property type="project" value="TreeGrafter"/>
</dbReference>
<comment type="similarity">
    <text evidence="7">Belongs to the RNR ribonuclease family. RNase R subfamily.</text>
</comment>
<evidence type="ECO:0000256" key="4">
    <source>
        <dbReference type="ARBA" id="ARBA00022801"/>
    </source>
</evidence>
<accession>A0A7T5R4G9</accession>
<dbReference type="SMART" id="SM00955">
    <property type="entry name" value="RNB"/>
    <property type="match status" value="1"/>
</dbReference>